<feature type="non-terminal residue" evidence="3">
    <location>
        <position position="110"/>
    </location>
</feature>
<feature type="compositionally biased region" description="Basic and acidic residues" evidence="1">
    <location>
        <begin position="101"/>
        <end position="110"/>
    </location>
</feature>
<sequence length="110" mass="12438">MDIQPLLISLTGIVLASTINYLLFRRLFKNQAKDILTLFGETEEGKEVKDLLHRLSEYTKSEDATKMGEDLKSIVENVKHFTSFKLTLSGNPGEDLINLPKKPETEKTLS</sequence>
<evidence type="ECO:0000313" key="3">
    <source>
        <dbReference type="EMBL" id="GAJ12454.1"/>
    </source>
</evidence>
<dbReference type="AlphaFoldDB" id="X1U4R1"/>
<evidence type="ECO:0000256" key="2">
    <source>
        <dbReference type="SAM" id="Phobius"/>
    </source>
</evidence>
<keyword evidence="2" id="KW-0812">Transmembrane</keyword>
<organism evidence="3">
    <name type="scientific">marine sediment metagenome</name>
    <dbReference type="NCBI Taxonomy" id="412755"/>
    <lineage>
        <taxon>unclassified sequences</taxon>
        <taxon>metagenomes</taxon>
        <taxon>ecological metagenomes</taxon>
    </lineage>
</organism>
<feature type="transmembrane region" description="Helical" evidence="2">
    <location>
        <begin position="6"/>
        <end position="24"/>
    </location>
</feature>
<comment type="caution">
    <text evidence="3">The sequence shown here is derived from an EMBL/GenBank/DDBJ whole genome shotgun (WGS) entry which is preliminary data.</text>
</comment>
<reference evidence="3" key="1">
    <citation type="journal article" date="2014" name="Front. Microbiol.">
        <title>High frequency of phylogenetically diverse reductive dehalogenase-homologous genes in deep subseafloor sedimentary metagenomes.</title>
        <authorList>
            <person name="Kawai M."/>
            <person name="Futagami T."/>
            <person name="Toyoda A."/>
            <person name="Takaki Y."/>
            <person name="Nishi S."/>
            <person name="Hori S."/>
            <person name="Arai W."/>
            <person name="Tsubouchi T."/>
            <person name="Morono Y."/>
            <person name="Uchiyama I."/>
            <person name="Ito T."/>
            <person name="Fujiyama A."/>
            <person name="Inagaki F."/>
            <person name="Takami H."/>
        </authorList>
    </citation>
    <scope>NUCLEOTIDE SEQUENCE</scope>
    <source>
        <strain evidence="3">Expedition CK06-06</strain>
    </source>
</reference>
<feature type="region of interest" description="Disordered" evidence="1">
    <location>
        <begin position="91"/>
        <end position="110"/>
    </location>
</feature>
<proteinExistence type="predicted"/>
<gene>
    <name evidence="3" type="ORF">S12H4_52997</name>
</gene>
<keyword evidence="2" id="KW-0472">Membrane</keyword>
<dbReference type="EMBL" id="BARW01033691">
    <property type="protein sequence ID" value="GAJ12454.1"/>
    <property type="molecule type" value="Genomic_DNA"/>
</dbReference>
<protein>
    <submittedName>
        <fullName evidence="3">Uncharacterized protein</fullName>
    </submittedName>
</protein>
<evidence type="ECO:0000256" key="1">
    <source>
        <dbReference type="SAM" id="MobiDB-lite"/>
    </source>
</evidence>
<keyword evidence="2" id="KW-1133">Transmembrane helix</keyword>
<name>X1U4R1_9ZZZZ</name>
<accession>X1U4R1</accession>